<feature type="transmembrane region" description="Helical" evidence="7">
    <location>
        <begin position="139"/>
        <end position="160"/>
    </location>
</feature>
<evidence type="ECO:0000256" key="2">
    <source>
        <dbReference type="ARBA" id="ARBA00007977"/>
    </source>
</evidence>
<feature type="transmembrane region" description="Helical" evidence="7">
    <location>
        <begin position="20"/>
        <end position="37"/>
    </location>
</feature>
<evidence type="ECO:0000256" key="3">
    <source>
        <dbReference type="ARBA" id="ARBA00022475"/>
    </source>
</evidence>
<feature type="transmembrane region" description="Helical" evidence="7">
    <location>
        <begin position="267"/>
        <end position="288"/>
    </location>
</feature>
<dbReference type="InterPro" id="IPR018383">
    <property type="entry name" value="UPF0324_pro"/>
</dbReference>
<gene>
    <name evidence="8" type="ORF">DY023_17355</name>
</gene>
<feature type="transmembrane region" description="Helical" evidence="7">
    <location>
        <begin position="294"/>
        <end position="314"/>
    </location>
</feature>
<dbReference type="PANTHER" id="PTHR30106:SF1">
    <property type="entry name" value="UPF0324 MEMBRANE PROTEIN FN0533"/>
    <property type="match status" value="1"/>
</dbReference>
<evidence type="ECO:0000256" key="7">
    <source>
        <dbReference type="SAM" id="Phobius"/>
    </source>
</evidence>
<reference evidence="8 9" key="1">
    <citation type="submission" date="2018-08" db="EMBL/GenBank/DDBJ databases">
        <title>Isolation, diversity and antifungal activity of Actinobacteria from cow dung.</title>
        <authorList>
            <person name="Ling L."/>
        </authorList>
    </citation>
    <scope>NUCLEOTIDE SEQUENCE [LARGE SCALE GENOMIC DNA]</scope>
    <source>
        <strain evidence="8 9">NEAU-LLE</strain>
    </source>
</reference>
<proteinExistence type="inferred from homology"/>
<evidence type="ECO:0000256" key="5">
    <source>
        <dbReference type="ARBA" id="ARBA00022989"/>
    </source>
</evidence>
<evidence type="ECO:0000256" key="6">
    <source>
        <dbReference type="ARBA" id="ARBA00023136"/>
    </source>
</evidence>
<name>A0A371NPF9_9MICO</name>
<comment type="caution">
    <text evidence="8">The sequence shown here is derived from an EMBL/GenBank/DDBJ whole genome shotgun (WGS) entry which is preliminary data.</text>
</comment>
<organism evidence="8 9">
    <name type="scientific">Microbacterium bovistercoris</name>
    <dbReference type="NCBI Taxonomy" id="2293570"/>
    <lineage>
        <taxon>Bacteria</taxon>
        <taxon>Bacillati</taxon>
        <taxon>Actinomycetota</taxon>
        <taxon>Actinomycetes</taxon>
        <taxon>Micrococcales</taxon>
        <taxon>Microbacteriaceae</taxon>
        <taxon>Microbacterium</taxon>
    </lineage>
</organism>
<sequence>MLFSPAQTLPQRLARRGAEVLPGVLVTAGIAVLATGIGTLVPVLGSAVPAIIIGVLLSLLRGRMLPERADARIAPGIGYSSRFLLQLAVVLLGVQLSIGSIVQVGVESLPIMLTTLAVCLLGAWWIGRAMRVESRLRTLIGVGTGICGASAIAAVSPVIGAASAEIAYAVSTIFLFNILAVVLFPLIGHALDLDPHTFGLLAGTAINDTSSVVAAASVFSTAALGFAVVVKLVRTLMIIPISIGLSVIEARRDAGGERLTGRRIATLVPWFLIGFVIVAVINSLGVIPQGPRDFLVQASIFLIAMALAGIGLSTDIPALRRAGWRPLALGGILWALVTLTSLATIAVTGALGF</sequence>
<dbReference type="AlphaFoldDB" id="A0A371NPF9"/>
<accession>A0A371NPF9</accession>
<keyword evidence="4 7" id="KW-0812">Transmembrane</keyword>
<feature type="transmembrane region" description="Helical" evidence="7">
    <location>
        <begin position="166"/>
        <end position="186"/>
    </location>
</feature>
<comment type="similarity">
    <text evidence="2">Belongs to the UPF0324 family.</text>
</comment>
<dbReference type="Proteomes" id="UP000262172">
    <property type="component" value="Unassembled WGS sequence"/>
</dbReference>
<evidence type="ECO:0000313" key="9">
    <source>
        <dbReference type="Proteomes" id="UP000262172"/>
    </source>
</evidence>
<feature type="transmembrane region" description="Helical" evidence="7">
    <location>
        <begin position="83"/>
        <end position="102"/>
    </location>
</feature>
<dbReference type="OrthoDB" id="9766798at2"/>
<keyword evidence="6 7" id="KW-0472">Membrane</keyword>
<keyword evidence="5 7" id="KW-1133">Transmembrane helix</keyword>
<dbReference type="Pfam" id="PF03601">
    <property type="entry name" value="Cons_hypoth698"/>
    <property type="match status" value="1"/>
</dbReference>
<dbReference type="RefSeq" id="WP_116243590.1">
    <property type="nucleotide sequence ID" value="NZ_QUAB01000048.1"/>
</dbReference>
<evidence type="ECO:0000313" key="8">
    <source>
        <dbReference type="EMBL" id="REJ04072.1"/>
    </source>
</evidence>
<feature type="transmembrane region" description="Helical" evidence="7">
    <location>
        <begin position="198"/>
        <end position="219"/>
    </location>
</feature>
<feature type="transmembrane region" description="Helical" evidence="7">
    <location>
        <begin position="326"/>
        <end position="351"/>
    </location>
</feature>
<feature type="transmembrane region" description="Helical" evidence="7">
    <location>
        <begin position="108"/>
        <end position="127"/>
    </location>
</feature>
<evidence type="ECO:0000256" key="4">
    <source>
        <dbReference type="ARBA" id="ARBA00022692"/>
    </source>
</evidence>
<dbReference type="PANTHER" id="PTHR30106">
    <property type="entry name" value="INNER MEMBRANE PROTEIN YEIH-RELATED"/>
    <property type="match status" value="1"/>
</dbReference>
<keyword evidence="3" id="KW-1003">Cell membrane</keyword>
<dbReference type="EMBL" id="QUAB01000048">
    <property type="protein sequence ID" value="REJ04072.1"/>
    <property type="molecule type" value="Genomic_DNA"/>
</dbReference>
<protein>
    <submittedName>
        <fullName evidence="8">Putative sulfate exporter family transporter</fullName>
    </submittedName>
</protein>
<dbReference type="GO" id="GO:0005886">
    <property type="term" value="C:plasma membrane"/>
    <property type="evidence" value="ECO:0007669"/>
    <property type="project" value="UniProtKB-SubCell"/>
</dbReference>
<keyword evidence="9" id="KW-1185">Reference proteome</keyword>
<feature type="transmembrane region" description="Helical" evidence="7">
    <location>
        <begin position="43"/>
        <end position="62"/>
    </location>
</feature>
<evidence type="ECO:0000256" key="1">
    <source>
        <dbReference type="ARBA" id="ARBA00004651"/>
    </source>
</evidence>
<comment type="subcellular location">
    <subcellularLocation>
        <location evidence="1">Cell membrane</location>
        <topology evidence="1">Multi-pass membrane protein</topology>
    </subcellularLocation>
</comment>
<feature type="transmembrane region" description="Helical" evidence="7">
    <location>
        <begin position="225"/>
        <end position="247"/>
    </location>
</feature>